<dbReference type="Proteomes" id="UP000735302">
    <property type="component" value="Unassembled WGS sequence"/>
</dbReference>
<dbReference type="AlphaFoldDB" id="A0AAV3Y801"/>
<keyword evidence="2" id="KW-1185">Reference proteome</keyword>
<evidence type="ECO:0000313" key="2">
    <source>
        <dbReference type="Proteomes" id="UP000735302"/>
    </source>
</evidence>
<gene>
    <name evidence="1" type="ORF">PoB_000513000</name>
</gene>
<dbReference type="EMBL" id="BLXT01000592">
    <property type="protein sequence ID" value="GFN78624.1"/>
    <property type="molecule type" value="Genomic_DNA"/>
</dbReference>
<organism evidence="1 2">
    <name type="scientific">Plakobranchus ocellatus</name>
    <dbReference type="NCBI Taxonomy" id="259542"/>
    <lineage>
        <taxon>Eukaryota</taxon>
        <taxon>Metazoa</taxon>
        <taxon>Spiralia</taxon>
        <taxon>Lophotrochozoa</taxon>
        <taxon>Mollusca</taxon>
        <taxon>Gastropoda</taxon>
        <taxon>Heterobranchia</taxon>
        <taxon>Euthyneura</taxon>
        <taxon>Panpulmonata</taxon>
        <taxon>Sacoglossa</taxon>
        <taxon>Placobranchoidea</taxon>
        <taxon>Plakobranchidae</taxon>
        <taxon>Plakobranchus</taxon>
    </lineage>
</organism>
<reference evidence="1 2" key="1">
    <citation type="journal article" date="2021" name="Elife">
        <title>Chloroplast acquisition without the gene transfer in kleptoplastic sea slugs, Plakobranchus ocellatus.</title>
        <authorList>
            <person name="Maeda T."/>
            <person name="Takahashi S."/>
            <person name="Yoshida T."/>
            <person name="Shimamura S."/>
            <person name="Takaki Y."/>
            <person name="Nagai Y."/>
            <person name="Toyoda A."/>
            <person name="Suzuki Y."/>
            <person name="Arimoto A."/>
            <person name="Ishii H."/>
            <person name="Satoh N."/>
            <person name="Nishiyama T."/>
            <person name="Hasebe M."/>
            <person name="Maruyama T."/>
            <person name="Minagawa J."/>
            <person name="Obokata J."/>
            <person name="Shigenobu S."/>
        </authorList>
    </citation>
    <scope>NUCLEOTIDE SEQUENCE [LARGE SCALE GENOMIC DNA]</scope>
</reference>
<comment type="caution">
    <text evidence="1">The sequence shown here is derived from an EMBL/GenBank/DDBJ whole genome shotgun (WGS) entry which is preliminary data.</text>
</comment>
<sequence length="112" mass="12497">MAHHFILPLPSLLECDNNFSILPLITSFDVLSYLAQSSTIAAVTIECVPVHLFFRILFLTTARLLNLPPKYTEKAVESKIGNKQCLLYGAPLLRSVHCVTIHGHDRVNIPKS</sequence>
<accession>A0AAV3Y801</accession>
<evidence type="ECO:0000313" key="1">
    <source>
        <dbReference type="EMBL" id="GFN78624.1"/>
    </source>
</evidence>
<name>A0AAV3Y801_9GAST</name>
<protein>
    <submittedName>
        <fullName evidence="1">Uncharacterized protein</fullName>
    </submittedName>
</protein>
<proteinExistence type="predicted"/>